<reference evidence="2 3" key="1">
    <citation type="submission" date="2017-05" db="EMBL/GenBank/DDBJ databases">
        <authorList>
            <person name="Song R."/>
            <person name="Chenine A.L."/>
            <person name="Ruprecht R.M."/>
        </authorList>
    </citation>
    <scope>NUCLEOTIDE SEQUENCE [LARGE SCALE GENOMIC DNA]</scope>
    <source>
        <strain evidence="2">SW32</strain>
    </source>
</reference>
<gene>
    <name evidence="2" type="ORF">B9H00_02480</name>
</gene>
<feature type="transmembrane region" description="Helical" evidence="1">
    <location>
        <begin position="135"/>
        <end position="159"/>
    </location>
</feature>
<keyword evidence="1" id="KW-0472">Membrane</keyword>
<keyword evidence="1" id="KW-1133">Transmembrane helix</keyword>
<name>A0A240UKP8_9GAMM</name>
<dbReference type="EMBL" id="CP021358">
    <property type="protein sequence ID" value="ART62077.1"/>
    <property type="molecule type" value="Genomic_DNA"/>
</dbReference>
<protein>
    <submittedName>
        <fullName evidence="2">Uncharacterized protein</fullName>
    </submittedName>
</protein>
<organism evidence="2 3">
    <name type="scientific">Kushneria marisflavi</name>
    <dbReference type="NCBI Taxonomy" id="157779"/>
    <lineage>
        <taxon>Bacteria</taxon>
        <taxon>Pseudomonadati</taxon>
        <taxon>Pseudomonadota</taxon>
        <taxon>Gammaproteobacteria</taxon>
        <taxon>Oceanospirillales</taxon>
        <taxon>Halomonadaceae</taxon>
        <taxon>Kushneria</taxon>
    </lineage>
</organism>
<feature type="transmembrane region" description="Helical" evidence="1">
    <location>
        <begin position="12"/>
        <end position="33"/>
    </location>
</feature>
<proteinExistence type="predicted"/>
<dbReference type="AlphaFoldDB" id="A0A240UKP8"/>
<feature type="transmembrane region" description="Helical" evidence="1">
    <location>
        <begin position="180"/>
        <end position="197"/>
    </location>
</feature>
<dbReference type="KEGG" id="kma:B9H00_02480"/>
<feature type="transmembrane region" description="Helical" evidence="1">
    <location>
        <begin position="64"/>
        <end position="82"/>
    </location>
</feature>
<keyword evidence="3" id="KW-1185">Reference proteome</keyword>
<dbReference type="Proteomes" id="UP000194457">
    <property type="component" value="Chromosome"/>
</dbReference>
<accession>A0A240UKP8</accession>
<evidence type="ECO:0000256" key="1">
    <source>
        <dbReference type="SAM" id="Phobius"/>
    </source>
</evidence>
<feature type="transmembrane region" description="Helical" evidence="1">
    <location>
        <begin position="102"/>
        <end position="123"/>
    </location>
</feature>
<keyword evidence="1" id="KW-0812">Transmembrane</keyword>
<evidence type="ECO:0000313" key="3">
    <source>
        <dbReference type="Proteomes" id="UP000194457"/>
    </source>
</evidence>
<evidence type="ECO:0000313" key="2">
    <source>
        <dbReference type="EMBL" id="ART62077.1"/>
    </source>
</evidence>
<sequence length="198" mass="21359">MKGPLAMQKKGIGDFFFTIVLWILIGGLAQWLMQHQLGGGEGNAAMTGISTGSSTAEGVGFSSYWSALGLVSLFFAVIAFMARDLMRDNPVTRSLKVIGTRLLSTTFDIGLFALGGTLFLMLSPSAVNTVPQWQALFIGISLPFFIVILVVLGVIWCLLRFSRLSLVSIPALEFKPLVRVALYVGLLAVFVLAAWLAL</sequence>